<dbReference type="PANTHER" id="PTHR11707:SF28">
    <property type="entry name" value="60 KDA LYSOPHOSPHOLIPASE"/>
    <property type="match status" value="1"/>
</dbReference>
<dbReference type="PRINTS" id="PR00139">
    <property type="entry name" value="ASNGLNASE"/>
</dbReference>
<dbReference type="InterPro" id="IPR040919">
    <property type="entry name" value="Asparaginase_C"/>
</dbReference>
<dbReference type="SMART" id="SM00870">
    <property type="entry name" value="Asparaginase"/>
    <property type="match status" value="1"/>
</dbReference>
<keyword evidence="6" id="KW-1185">Reference proteome</keyword>
<dbReference type="SFLD" id="SFLDS00057">
    <property type="entry name" value="Glutaminase/Asparaginase"/>
    <property type="match status" value="1"/>
</dbReference>
<accession>A0ABY4QZ78</accession>
<dbReference type="InterPro" id="IPR006034">
    <property type="entry name" value="Asparaginase/glutaminase-like"/>
</dbReference>
<name>A0ABY4QZ78_9ACTN</name>
<evidence type="ECO:0000259" key="3">
    <source>
        <dbReference type="Pfam" id="PF00710"/>
    </source>
</evidence>
<dbReference type="PIRSF" id="PIRSF001220">
    <property type="entry name" value="L-ASNase_gatD"/>
    <property type="match status" value="1"/>
</dbReference>
<proteinExistence type="inferred from homology"/>
<sequence>MTNSSLPLVAVGSLGGTVTMERERGSPGLIPSLGAEDLVAAVPTATAVADLRATTLGRSAGASLSFETVLNALTWARAEVADGADGVVLLQGTDTIEEVAYLLDLLWDRSEPLVVTGAMRGPSHPGSDGPANLLASIVVAASPLVRDQGVTVVMNDEVHAASRVRKVDSIAAHAFTSHPFGPLGRIAENHLVLAGRRSRTPPLQVPVVTSVQIELIEMTLGNSGRLISSAVSHGADGLVIAGFGAGHVPVDALDRISAAVDMVPVVLASRAGSGPVLRHTYAFAGSEVDLHRRGVISAGWLDPRKARVLLWAAIANSMAEAEIRSLFDQRSEVG</sequence>
<dbReference type="InterPro" id="IPR037152">
    <property type="entry name" value="L-asparaginase_N_sf"/>
</dbReference>
<dbReference type="Pfam" id="PF00710">
    <property type="entry name" value="Asparaginase"/>
    <property type="match status" value="1"/>
</dbReference>
<organism evidence="5 6">
    <name type="scientific">Jatrophihabitans telluris</name>
    <dbReference type="NCBI Taxonomy" id="2038343"/>
    <lineage>
        <taxon>Bacteria</taxon>
        <taxon>Bacillati</taxon>
        <taxon>Actinomycetota</taxon>
        <taxon>Actinomycetes</taxon>
        <taxon>Jatrophihabitantales</taxon>
        <taxon>Jatrophihabitantaceae</taxon>
        <taxon>Jatrophihabitans</taxon>
    </lineage>
</organism>
<dbReference type="Gene3D" id="3.40.50.40">
    <property type="match status" value="1"/>
</dbReference>
<gene>
    <name evidence="5" type="ORF">M6D93_03010</name>
</gene>
<feature type="domain" description="Asparaginase/glutaminase C-terminal" evidence="4">
    <location>
        <begin position="213"/>
        <end position="327"/>
    </location>
</feature>
<evidence type="ECO:0000313" key="6">
    <source>
        <dbReference type="Proteomes" id="UP001056336"/>
    </source>
</evidence>
<evidence type="ECO:0000256" key="2">
    <source>
        <dbReference type="ARBA" id="ARBA00022801"/>
    </source>
</evidence>
<dbReference type="SUPFAM" id="SSF53774">
    <property type="entry name" value="Glutaminase/Asparaginase"/>
    <property type="match status" value="1"/>
</dbReference>
<reference evidence="5" key="2">
    <citation type="submission" date="2022-05" db="EMBL/GenBank/DDBJ databases">
        <authorList>
            <person name="Kim J.-S."/>
            <person name="Lee K."/>
            <person name="Suh M."/>
            <person name="Eom M."/>
            <person name="Kim J.-S."/>
            <person name="Kim D.-S."/>
            <person name="Ko S.-H."/>
            <person name="Shin Y."/>
            <person name="Lee J.-S."/>
        </authorList>
    </citation>
    <scope>NUCLEOTIDE SEQUENCE</scope>
    <source>
        <strain evidence="5">N237</strain>
    </source>
</reference>
<keyword evidence="2" id="KW-0378">Hydrolase</keyword>
<dbReference type="CDD" id="cd08964">
    <property type="entry name" value="L-asparaginase_II"/>
    <property type="match status" value="1"/>
</dbReference>
<dbReference type="PROSITE" id="PS51732">
    <property type="entry name" value="ASN_GLN_ASE_3"/>
    <property type="match status" value="1"/>
</dbReference>
<dbReference type="InterPro" id="IPR036152">
    <property type="entry name" value="Asp/glu_Ase-like_sf"/>
</dbReference>
<dbReference type="EMBL" id="CP097332">
    <property type="protein sequence ID" value="UQX88976.1"/>
    <property type="molecule type" value="Genomic_DNA"/>
</dbReference>
<comment type="similarity">
    <text evidence="1">Belongs to the asparaginase 1 family.</text>
</comment>
<protein>
    <submittedName>
        <fullName evidence="5">Asparaginase</fullName>
    </submittedName>
</protein>
<dbReference type="PANTHER" id="PTHR11707">
    <property type="entry name" value="L-ASPARAGINASE"/>
    <property type="match status" value="1"/>
</dbReference>
<dbReference type="RefSeq" id="WP_249772872.1">
    <property type="nucleotide sequence ID" value="NZ_CP097332.1"/>
</dbReference>
<dbReference type="Gene3D" id="3.40.50.1170">
    <property type="entry name" value="L-asparaginase, N-terminal domain"/>
    <property type="match status" value="1"/>
</dbReference>
<evidence type="ECO:0000256" key="1">
    <source>
        <dbReference type="ARBA" id="ARBA00010518"/>
    </source>
</evidence>
<evidence type="ECO:0000313" key="5">
    <source>
        <dbReference type="EMBL" id="UQX88976.1"/>
    </source>
</evidence>
<dbReference type="PIRSF" id="PIRSF500176">
    <property type="entry name" value="L_ASNase"/>
    <property type="match status" value="1"/>
</dbReference>
<dbReference type="Pfam" id="PF17763">
    <property type="entry name" value="Asparaginase_C"/>
    <property type="match status" value="1"/>
</dbReference>
<reference evidence="5" key="1">
    <citation type="journal article" date="2018" name="Int. J. Syst. Evol. Microbiol.">
        <title>Jatrophihabitans telluris sp. nov., isolated from sediment soil of lava forest wetlands and the emended description of the genus Jatrophihabitans.</title>
        <authorList>
            <person name="Lee K.C."/>
            <person name="Suh M.K."/>
            <person name="Eom M.K."/>
            <person name="Kim K.K."/>
            <person name="Kim J.S."/>
            <person name="Kim D.S."/>
            <person name="Ko S.H."/>
            <person name="Shin Y.K."/>
            <person name="Lee J.S."/>
        </authorList>
    </citation>
    <scope>NUCLEOTIDE SEQUENCE</scope>
    <source>
        <strain evidence="5">N237</strain>
    </source>
</reference>
<feature type="domain" description="L-asparaginase N-terminal" evidence="3">
    <location>
        <begin position="9"/>
        <end position="194"/>
    </location>
</feature>
<dbReference type="Proteomes" id="UP001056336">
    <property type="component" value="Chromosome"/>
</dbReference>
<evidence type="ECO:0000259" key="4">
    <source>
        <dbReference type="Pfam" id="PF17763"/>
    </source>
</evidence>
<dbReference type="InterPro" id="IPR027473">
    <property type="entry name" value="L-asparaginase_C"/>
</dbReference>
<dbReference type="InterPro" id="IPR004550">
    <property type="entry name" value="AsnASE_II"/>
</dbReference>
<dbReference type="InterPro" id="IPR027474">
    <property type="entry name" value="L-asparaginase_N"/>
</dbReference>